<dbReference type="InterPro" id="IPR018046">
    <property type="entry name" value="Pili_assmbl_chaperone_CS"/>
</dbReference>
<dbReference type="InterPro" id="IPR016147">
    <property type="entry name" value="Pili_assmbl_chaperone_N"/>
</dbReference>
<dbReference type="InterPro" id="IPR013783">
    <property type="entry name" value="Ig-like_fold"/>
</dbReference>
<accession>A0A0T9M4S0</accession>
<sequence length="246" mass="27962">MRYFCLFLLIFSVNQPSIAGLVAASTRIIYQPESRERTLMLANTNDYPVVVQTWVDDGDVDSTPDQAKAPFMVLPAVFKMQPGAAQGLRIINKGDNLPTDRESVYWLNLYEIPPKSSRNTEAYAQVAMAMNTQMKIFYRPNGLTPKPDEAMKKVSFTLQKQNQIYVLIAHNPTPYHVSFGQIQLKDRQQSYTIAQEMNMMMTPFAQRQYQFEHSPTSLNGELTLDSIYFDDAGNQVKNSQSVKVTP</sequence>
<evidence type="ECO:0000256" key="3">
    <source>
        <dbReference type="ARBA" id="ARBA00022729"/>
    </source>
</evidence>
<dbReference type="InterPro" id="IPR001829">
    <property type="entry name" value="Pili_assmbl_chaperone_bac"/>
</dbReference>
<feature type="chain" id="PRO_5006693079" evidence="7">
    <location>
        <begin position="20"/>
        <end position="246"/>
    </location>
</feature>
<dbReference type="AlphaFoldDB" id="A0A0T9M4S0"/>
<dbReference type="PRINTS" id="PR00969">
    <property type="entry name" value="CHAPERONPILI"/>
</dbReference>
<keyword evidence="5 6" id="KW-0143">Chaperone</keyword>
<evidence type="ECO:0000259" key="8">
    <source>
        <dbReference type="Pfam" id="PF00345"/>
    </source>
</evidence>
<evidence type="ECO:0000256" key="2">
    <source>
        <dbReference type="ARBA" id="ARBA00007399"/>
    </source>
</evidence>
<dbReference type="Pfam" id="PF02753">
    <property type="entry name" value="PapD_C"/>
    <property type="match status" value="1"/>
</dbReference>
<dbReference type="GO" id="GO:0071555">
    <property type="term" value="P:cell wall organization"/>
    <property type="evidence" value="ECO:0007669"/>
    <property type="project" value="InterPro"/>
</dbReference>
<evidence type="ECO:0000256" key="7">
    <source>
        <dbReference type="SAM" id="SignalP"/>
    </source>
</evidence>
<reference evidence="10 11" key="1">
    <citation type="submission" date="2015-03" db="EMBL/GenBank/DDBJ databases">
        <authorList>
            <person name="Murphy D."/>
        </authorList>
    </citation>
    <scope>NUCLEOTIDE SEQUENCE [LARGE SCALE GENOMIC DNA]</scope>
    <source>
        <strain evidence="10 11">FCF326</strain>
    </source>
</reference>
<dbReference type="InterPro" id="IPR036316">
    <property type="entry name" value="Pili_assmbl_chap_C_dom_sf"/>
</dbReference>
<feature type="domain" description="Pili assembly chaperone C-terminal" evidence="9">
    <location>
        <begin position="170"/>
        <end position="236"/>
    </location>
</feature>
<evidence type="ECO:0000256" key="4">
    <source>
        <dbReference type="ARBA" id="ARBA00022764"/>
    </source>
</evidence>
<dbReference type="Pfam" id="PF00345">
    <property type="entry name" value="PapD_N"/>
    <property type="match status" value="1"/>
</dbReference>
<dbReference type="InterPro" id="IPR016148">
    <property type="entry name" value="Pili_assmbl_chaperone_C"/>
</dbReference>
<dbReference type="RefSeq" id="WP_050120149.1">
    <property type="nucleotide sequence ID" value="NZ_CAWMAB010000026.1"/>
</dbReference>
<protein>
    <submittedName>
        <fullName evidence="10">Pili assembly chaperone</fullName>
    </submittedName>
</protein>
<evidence type="ECO:0000256" key="1">
    <source>
        <dbReference type="ARBA" id="ARBA00004418"/>
    </source>
</evidence>
<evidence type="ECO:0000313" key="10">
    <source>
        <dbReference type="EMBL" id="CNF60568.1"/>
    </source>
</evidence>
<proteinExistence type="inferred from homology"/>
<dbReference type="PROSITE" id="PS00635">
    <property type="entry name" value="PILI_CHAPERONE"/>
    <property type="match status" value="1"/>
</dbReference>
<comment type="subcellular location">
    <subcellularLocation>
        <location evidence="1 6">Periplasm</location>
    </subcellularLocation>
</comment>
<dbReference type="EMBL" id="CPYI01000026">
    <property type="protein sequence ID" value="CNF60568.1"/>
    <property type="molecule type" value="Genomic_DNA"/>
</dbReference>
<dbReference type="PANTHER" id="PTHR30251">
    <property type="entry name" value="PILUS ASSEMBLY CHAPERONE"/>
    <property type="match status" value="1"/>
</dbReference>
<feature type="domain" description="Pili assembly chaperone N-terminal" evidence="8">
    <location>
        <begin position="21"/>
        <end position="143"/>
    </location>
</feature>
<dbReference type="GO" id="GO:0030288">
    <property type="term" value="C:outer membrane-bounded periplasmic space"/>
    <property type="evidence" value="ECO:0007669"/>
    <property type="project" value="InterPro"/>
</dbReference>
<dbReference type="PANTHER" id="PTHR30251:SF7">
    <property type="entry name" value="FIMBRIAE CHAPARONE"/>
    <property type="match status" value="1"/>
</dbReference>
<keyword evidence="3 7" id="KW-0732">Signal</keyword>
<name>A0A0T9M4S0_YERKR</name>
<organism evidence="10 11">
    <name type="scientific">Yersinia kristensenii</name>
    <dbReference type="NCBI Taxonomy" id="28152"/>
    <lineage>
        <taxon>Bacteria</taxon>
        <taxon>Pseudomonadati</taxon>
        <taxon>Pseudomonadota</taxon>
        <taxon>Gammaproteobacteria</taxon>
        <taxon>Enterobacterales</taxon>
        <taxon>Yersiniaceae</taxon>
        <taxon>Yersinia</taxon>
    </lineage>
</organism>
<evidence type="ECO:0000259" key="9">
    <source>
        <dbReference type="Pfam" id="PF02753"/>
    </source>
</evidence>
<dbReference type="SUPFAM" id="SSF49354">
    <property type="entry name" value="PapD-like"/>
    <property type="match status" value="1"/>
</dbReference>
<feature type="signal peptide" evidence="7">
    <location>
        <begin position="1"/>
        <end position="19"/>
    </location>
</feature>
<gene>
    <name evidence="10" type="primary">focC</name>
    <name evidence="10" type="ORF">ERS008491_04228</name>
</gene>
<dbReference type="InterPro" id="IPR050643">
    <property type="entry name" value="Periplasmic_pilus_chap"/>
</dbReference>
<dbReference type="InterPro" id="IPR008962">
    <property type="entry name" value="PapD-like_sf"/>
</dbReference>
<dbReference type="Gene3D" id="2.60.40.10">
    <property type="entry name" value="Immunoglobulins"/>
    <property type="match status" value="2"/>
</dbReference>
<evidence type="ECO:0000256" key="5">
    <source>
        <dbReference type="ARBA" id="ARBA00023186"/>
    </source>
</evidence>
<dbReference type="SUPFAM" id="SSF49584">
    <property type="entry name" value="Periplasmic chaperone C-domain"/>
    <property type="match status" value="1"/>
</dbReference>
<dbReference type="Proteomes" id="UP000045824">
    <property type="component" value="Unassembled WGS sequence"/>
</dbReference>
<evidence type="ECO:0000313" key="11">
    <source>
        <dbReference type="Proteomes" id="UP000045824"/>
    </source>
</evidence>
<evidence type="ECO:0000256" key="6">
    <source>
        <dbReference type="RuleBase" id="RU003918"/>
    </source>
</evidence>
<keyword evidence="4" id="KW-0574">Periplasm</keyword>
<comment type="similarity">
    <text evidence="2 6">Belongs to the periplasmic pilus chaperone family.</text>
</comment>